<dbReference type="NCBIfam" id="TIGR01175">
    <property type="entry name" value="pilM"/>
    <property type="match status" value="1"/>
</dbReference>
<dbReference type="Pfam" id="PF11104">
    <property type="entry name" value="PilM_2"/>
    <property type="match status" value="1"/>
</dbReference>
<evidence type="ECO:0000313" key="2">
    <source>
        <dbReference type="EMBL" id="EAQ79679.1"/>
    </source>
</evidence>
<evidence type="ECO:0000256" key="1">
    <source>
        <dbReference type="SAM" id="MobiDB-lite"/>
    </source>
</evidence>
<dbReference type="Gene3D" id="3.30.1490.300">
    <property type="match status" value="1"/>
</dbReference>
<accession>A3ZUU3</accession>
<dbReference type="HOGENOM" id="CLU_796117_0_0_0"/>
<gene>
    <name evidence="2" type="ORF">DSM3645_24260</name>
</gene>
<protein>
    <submittedName>
        <fullName evidence="2">Type IV pilus biogenesis protein PilM</fullName>
    </submittedName>
</protein>
<dbReference type="AlphaFoldDB" id="A3ZUU3"/>
<feature type="region of interest" description="Disordered" evidence="1">
    <location>
        <begin position="232"/>
        <end position="252"/>
    </location>
</feature>
<dbReference type="EMBL" id="AANZ01000013">
    <property type="protein sequence ID" value="EAQ79679.1"/>
    <property type="molecule type" value="Genomic_DNA"/>
</dbReference>
<dbReference type="PANTHER" id="PTHR32432:SF3">
    <property type="entry name" value="ETHANOLAMINE UTILIZATION PROTEIN EUTJ"/>
    <property type="match status" value="1"/>
</dbReference>
<comment type="caution">
    <text evidence="2">The sequence shown here is derived from an EMBL/GenBank/DDBJ whole genome shotgun (WGS) entry which is preliminary data.</text>
</comment>
<dbReference type="SUPFAM" id="SSF53067">
    <property type="entry name" value="Actin-like ATPase domain"/>
    <property type="match status" value="2"/>
</dbReference>
<dbReference type="eggNOG" id="COG4972">
    <property type="taxonomic scope" value="Bacteria"/>
</dbReference>
<dbReference type="InterPro" id="IPR050696">
    <property type="entry name" value="FtsA/MreB"/>
</dbReference>
<name>A3ZUU3_9BACT</name>
<dbReference type="PANTHER" id="PTHR32432">
    <property type="entry name" value="CELL DIVISION PROTEIN FTSA-RELATED"/>
    <property type="match status" value="1"/>
</dbReference>
<dbReference type="CDD" id="cd24049">
    <property type="entry name" value="ASKHA_NBD_PilM"/>
    <property type="match status" value="1"/>
</dbReference>
<reference evidence="2 3" key="1">
    <citation type="submission" date="2006-02" db="EMBL/GenBank/DDBJ databases">
        <authorList>
            <person name="Amann R."/>
            <person name="Ferriera S."/>
            <person name="Johnson J."/>
            <person name="Kravitz S."/>
            <person name="Halpern A."/>
            <person name="Remington K."/>
            <person name="Beeson K."/>
            <person name="Tran B."/>
            <person name="Rogers Y.-H."/>
            <person name="Friedman R."/>
            <person name="Venter J.C."/>
        </authorList>
    </citation>
    <scope>NUCLEOTIDE SEQUENCE [LARGE SCALE GENOMIC DNA]</scope>
    <source>
        <strain evidence="2 3">DSM 3645</strain>
    </source>
</reference>
<evidence type="ECO:0000313" key="3">
    <source>
        <dbReference type="Proteomes" id="UP000004358"/>
    </source>
</evidence>
<dbReference type="STRING" id="314230.DSM3645_24260"/>
<dbReference type="InterPro" id="IPR005883">
    <property type="entry name" value="PilM"/>
</dbReference>
<dbReference type="RefSeq" id="WP_002652749.1">
    <property type="nucleotide sequence ID" value="NZ_CH672376.1"/>
</dbReference>
<organism evidence="2 3">
    <name type="scientific">Blastopirellula marina DSM 3645</name>
    <dbReference type="NCBI Taxonomy" id="314230"/>
    <lineage>
        <taxon>Bacteria</taxon>
        <taxon>Pseudomonadati</taxon>
        <taxon>Planctomycetota</taxon>
        <taxon>Planctomycetia</taxon>
        <taxon>Pirellulales</taxon>
        <taxon>Pirellulaceae</taxon>
        <taxon>Blastopirellula</taxon>
    </lineage>
</organism>
<dbReference type="Gene3D" id="3.30.420.40">
    <property type="match status" value="2"/>
</dbReference>
<sequence>MIRLPFNSTGPIGVDIGSRSIKMVQFTADRQQLFEYANYDLPGGGAESVPTGESLQAALKQCMEGRRFRGKDAIVCVGRRDLFLQNIRIPKNETKPLELLVQQEAAGRIPYSVTDAEIRHFATCDVRQGDVAAQEVVVMACHRPTLELRLEAIEASGLRPLAVDVEPAAILRSYCNQYRRESDITDRVLYVHIGNTTTVVVIAEGEKILFIKYLDLGGRQFDEAVEKRLDMSSQQAADLRKHNGDRRRTQQDPEIARSLAEATRPIVEKLLAEMSMCIRYHSVTFRGKPLVRLVLSGGEANDQLADVLTKRLSLDAELGDPLRAYDETQQITRRGIWDVAAGLALRET</sequence>
<proteinExistence type="predicted"/>
<feature type="compositionally biased region" description="Basic and acidic residues" evidence="1">
    <location>
        <begin position="238"/>
        <end position="252"/>
    </location>
</feature>
<dbReference type="OrthoDB" id="208962at2"/>
<dbReference type="InterPro" id="IPR043129">
    <property type="entry name" value="ATPase_NBD"/>
</dbReference>
<dbReference type="Proteomes" id="UP000004358">
    <property type="component" value="Unassembled WGS sequence"/>
</dbReference>